<dbReference type="SUPFAM" id="SSF56436">
    <property type="entry name" value="C-type lectin-like"/>
    <property type="match status" value="1"/>
</dbReference>
<dbReference type="EMBL" id="DF820455">
    <property type="protein sequence ID" value="GAK48901.1"/>
    <property type="molecule type" value="Genomic_DNA"/>
</dbReference>
<name>A0A0S6VPE8_9BACT</name>
<dbReference type="Pfam" id="PF03781">
    <property type="entry name" value="FGE-sulfatase"/>
    <property type="match status" value="1"/>
</dbReference>
<dbReference type="InterPro" id="IPR042095">
    <property type="entry name" value="SUMF_sf"/>
</dbReference>
<keyword evidence="3" id="KW-1185">Reference proteome</keyword>
<dbReference type="InterPro" id="IPR051043">
    <property type="entry name" value="Sulfatase_Mod_Factor_Kinase"/>
</dbReference>
<evidence type="ECO:0000313" key="3">
    <source>
        <dbReference type="Proteomes" id="UP000030700"/>
    </source>
</evidence>
<sequence>MHTSHKTETSNLSPDVKEFRVFVVSIDQVTTEKFRATLQAKVVMNGEKTAIGREVGFFLNDIMLGAAACDKWGRANISIEITWMLLTYGNTLTAQIEGLDGIITLALPLPERPKTSAEIKKEEQERQEKIASDKRKRLVAELERYMVEIPAGIFEMGQSEEEQRLLKQWGWWNDYFFNECPRHAVKLSEFAIGRYPVTQAQWDAVMGTTPSNFKGMHLPVEQVSWNEAQEFCLRLSEDTGKMYRLPTEAEWEYACRAGSADIWCFGSDPAQLGQYAWFSENAGNQTHTVGQLQPNAWGLFDMHGNVWEWCQDAYISDVYATLHAQSPAVNPVYASGGSMRVIRGGSWYNFPARVRASGRNYGGPAHPYHDVGFRIVRTN</sequence>
<dbReference type="STRING" id="1499966.U14_00112"/>
<reference evidence="2" key="1">
    <citation type="journal article" date="2015" name="PeerJ">
        <title>First genomic representation of candidate bacterial phylum KSB3 points to enhanced environmental sensing as a trigger of wastewater bulking.</title>
        <authorList>
            <person name="Sekiguchi Y."/>
            <person name="Ohashi A."/>
            <person name="Parks D.H."/>
            <person name="Yamauchi T."/>
            <person name="Tyson G.W."/>
            <person name="Hugenholtz P."/>
        </authorList>
    </citation>
    <scope>NUCLEOTIDE SEQUENCE [LARGE SCALE GENOMIC DNA]</scope>
</reference>
<accession>A0A0S6VPE8</accession>
<dbReference type="GO" id="GO:0120147">
    <property type="term" value="F:formylglycine-generating oxidase activity"/>
    <property type="evidence" value="ECO:0007669"/>
    <property type="project" value="TreeGrafter"/>
</dbReference>
<feature type="domain" description="Sulfatase-modifying factor enzyme-like" evidence="1">
    <location>
        <begin position="145"/>
        <end position="377"/>
    </location>
</feature>
<gene>
    <name evidence="2" type="ORF">U14_00112</name>
</gene>
<dbReference type="Gene3D" id="3.90.1580.10">
    <property type="entry name" value="paralog of FGE (formylglycine-generating enzyme)"/>
    <property type="match status" value="1"/>
</dbReference>
<protein>
    <recommendedName>
        <fullName evidence="1">Sulfatase-modifying factor enzyme-like domain-containing protein</fullName>
    </recommendedName>
</protein>
<evidence type="ECO:0000259" key="1">
    <source>
        <dbReference type="Pfam" id="PF03781"/>
    </source>
</evidence>
<organism evidence="2">
    <name type="scientific">Candidatus Moduliflexus flocculans</name>
    <dbReference type="NCBI Taxonomy" id="1499966"/>
    <lineage>
        <taxon>Bacteria</taxon>
        <taxon>Candidatus Moduliflexota</taxon>
        <taxon>Candidatus Moduliflexia</taxon>
        <taxon>Candidatus Moduliflexales</taxon>
        <taxon>Candidatus Moduliflexaceae</taxon>
    </lineage>
</organism>
<evidence type="ECO:0000313" key="2">
    <source>
        <dbReference type="EMBL" id="GAK48901.1"/>
    </source>
</evidence>
<proteinExistence type="predicted"/>
<dbReference type="PANTHER" id="PTHR23150:SF19">
    <property type="entry name" value="FORMYLGLYCINE-GENERATING ENZYME"/>
    <property type="match status" value="1"/>
</dbReference>
<dbReference type="InterPro" id="IPR016187">
    <property type="entry name" value="CTDL_fold"/>
</dbReference>
<dbReference type="AlphaFoldDB" id="A0A0S6VPE8"/>
<dbReference type="Proteomes" id="UP000030700">
    <property type="component" value="Unassembled WGS sequence"/>
</dbReference>
<dbReference type="PANTHER" id="PTHR23150">
    <property type="entry name" value="SULFATASE MODIFYING FACTOR 1, 2"/>
    <property type="match status" value="1"/>
</dbReference>
<dbReference type="HOGENOM" id="CLU_012431_2_1_0"/>
<dbReference type="InterPro" id="IPR005532">
    <property type="entry name" value="SUMF_dom"/>
</dbReference>